<gene>
    <name evidence="4" type="ORF">AAFH96_28615</name>
</gene>
<evidence type="ECO:0000313" key="5">
    <source>
        <dbReference type="Proteomes" id="UP001582793"/>
    </source>
</evidence>
<sequence length="424" mass="45682">MTAVACGIDWAQDHHDVALVDNNGVVVASARISNDAAGLSQVLALLAEHDPEGGGLPVAIETSQGLLVAGLRSADRQVFAINPLAVSRYRDRYRSSRGKSDAFDAMVLANILRTDIEAHRPLPQDSEVLQSLRVLTRAQQDAAWDQVTISNRIRTVLRMFFPAALDAFERGGRHRLDSPAARTILTAAPTPAAAAALTADDLASLLRTAGRQRGITAEADKLHSLLGSEQMRQPAAVEEAMGLQLQGLVRQLDAVCQTLGQLEHRIDEVFTAHSDAKIVTSVPGLGVQLGARLLAEIGDDRRRFVDARALRAFAGAAPVTRASGKSSFVHARRAKNDRIAATGYVWALAAVRHDPHWNARYRARRRRRLREGAVHPLGGLVAHLRHEPGQGAHPGQQHPVPTQPRCGLSEQGEGPPRGSTPGRP</sequence>
<evidence type="ECO:0000259" key="3">
    <source>
        <dbReference type="Pfam" id="PF02371"/>
    </source>
</evidence>
<comment type="caution">
    <text evidence="4">The sequence shown here is derived from an EMBL/GenBank/DDBJ whole genome shotgun (WGS) entry which is preliminary data.</text>
</comment>
<dbReference type="PANTHER" id="PTHR33055">
    <property type="entry name" value="TRANSPOSASE FOR INSERTION SEQUENCE ELEMENT IS1111A"/>
    <property type="match status" value="1"/>
</dbReference>
<protein>
    <submittedName>
        <fullName evidence="4">IS110 family transposase</fullName>
    </submittedName>
</protein>
<accession>A0ABV5CYJ4</accession>
<evidence type="ECO:0000256" key="1">
    <source>
        <dbReference type="SAM" id="MobiDB-lite"/>
    </source>
</evidence>
<dbReference type="Pfam" id="PF02371">
    <property type="entry name" value="Transposase_20"/>
    <property type="match status" value="1"/>
</dbReference>
<evidence type="ECO:0000313" key="4">
    <source>
        <dbReference type="EMBL" id="MFB6397037.1"/>
    </source>
</evidence>
<reference evidence="4 5" key="1">
    <citation type="submission" date="2024-04" db="EMBL/GenBank/DDBJ databases">
        <title>Polymorphospora sp. isolated from Baiyangdian Lake in Xiong'an New Area.</title>
        <authorList>
            <person name="Zhang X."/>
            <person name="Liu J."/>
        </authorList>
    </citation>
    <scope>NUCLEOTIDE SEQUENCE [LARGE SCALE GENOMIC DNA]</scope>
    <source>
        <strain evidence="4 5">2-325</strain>
    </source>
</reference>
<keyword evidence="5" id="KW-1185">Reference proteome</keyword>
<dbReference type="RefSeq" id="WP_375736256.1">
    <property type="nucleotide sequence ID" value="NZ_JBCGDC010000120.1"/>
</dbReference>
<dbReference type="EMBL" id="JBCGDC010000120">
    <property type="protein sequence ID" value="MFB6397037.1"/>
    <property type="molecule type" value="Genomic_DNA"/>
</dbReference>
<dbReference type="InterPro" id="IPR003346">
    <property type="entry name" value="Transposase_20"/>
</dbReference>
<dbReference type="Pfam" id="PF01548">
    <property type="entry name" value="DEDD_Tnp_IS110"/>
    <property type="match status" value="1"/>
</dbReference>
<proteinExistence type="predicted"/>
<organism evidence="4 5">
    <name type="scientific">Polymorphospora lycopeni</name>
    <dbReference type="NCBI Taxonomy" id="3140240"/>
    <lineage>
        <taxon>Bacteria</taxon>
        <taxon>Bacillati</taxon>
        <taxon>Actinomycetota</taxon>
        <taxon>Actinomycetes</taxon>
        <taxon>Micromonosporales</taxon>
        <taxon>Micromonosporaceae</taxon>
        <taxon>Polymorphospora</taxon>
    </lineage>
</organism>
<evidence type="ECO:0000259" key="2">
    <source>
        <dbReference type="Pfam" id="PF01548"/>
    </source>
</evidence>
<feature type="domain" description="Transposase IS110-like N-terminal" evidence="2">
    <location>
        <begin position="6"/>
        <end position="162"/>
    </location>
</feature>
<dbReference type="InterPro" id="IPR002525">
    <property type="entry name" value="Transp_IS110-like_N"/>
</dbReference>
<dbReference type="InterPro" id="IPR047650">
    <property type="entry name" value="Transpos_IS110"/>
</dbReference>
<dbReference type="PANTHER" id="PTHR33055:SF3">
    <property type="entry name" value="PUTATIVE TRANSPOSASE FOR IS117-RELATED"/>
    <property type="match status" value="1"/>
</dbReference>
<feature type="domain" description="Transposase IS116/IS110/IS902 C-terminal" evidence="3">
    <location>
        <begin position="277"/>
        <end position="362"/>
    </location>
</feature>
<dbReference type="Proteomes" id="UP001582793">
    <property type="component" value="Unassembled WGS sequence"/>
</dbReference>
<name>A0ABV5CYJ4_9ACTN</name>
<dbReference type="NCBIfam" id="NF033542">
    <property type="entry name" value="transpos_IS110"/>
    <property type="match status" value="1"/>
</dbReference>
<feature type="region of interest" description="Disordered" evidence="1">
    <location>
        <begin position="385"/>
        <end position="424"/>
    </location>
</feature>